<dbReference type="SUPFAM" id="SSF54523">
    <property type="entry name" value="Pili subunits"/>
    <property type="match status" value="1"/>
</dbReference>
<gene>
    <name evidence="2" type="ORF">FCL40_01245</name>
</gene>
<comment type="caution">
    <text evidence="2">The sequence shown here is derived from an EMBL/GenBank/DDBJ whole genome shotgun (WGS) entry which is preliminary data.</text>
</comment>
<dbReference type="EMBL" id="SWCI01000001">
    <property type="protein sequence ID" value="TKB51211.1"/>
    <property type="molecule type" value="Genomic_DNA"/>
</dbReference>
<keyword evidence="1" id="KW-1133">Transmembrane helix</keyword>
<feature type="transmembrane region" description="Helical" evidence="1">
    <location>
        <begin position="7"/>
        <end position="27"/>
    </location>
</feature>
<organism evidence="2 3">
    <name type="scientific">Ferrimonas sediminicola</name>
    <dbReference type="NCBI Taxonomy" id="2569538"/>
    <lineage>
        <taxon>Bacteria</taxon>
        <taxon>Pseudomonadati</taxon>
        <taxon>Pseudomonadota</taxon>
        <taxon>Gammaproteobacteria</taxon>
        <taxon>Alteromonadales</taxon>
        <taxon>Ferrimonadaceae</taxon>
        <taxon>Ferrimonas</taxon>
    </lineage>
</organism>
<evidence type="ECO:0000313" key="2">
    <source>
        <dbReference type="EMBL" id="TKB51211.1"/>
    </source>
</evidence>
<dbReference type="RefSeq" id="WP_136850553.1">
    <property type="nucleotide sequence ID" value="NZ_SWCI01000001.1"/>
</dbReference>
<dbReference type="InterPro" id="IPR045584">
    <property type="entry name" value="Pilin-like"/>
</dbReference>
<dbReference type="Pfam" id="PF07963">
    <property type="entry name" value="N_methyl"/>
    <property type="match status" value="1"/>
</dbReference>
<dbReference type="PROSITE" id="PS00409">
    <property type="entry name" value="PROKAR_NTER_METHYL"/>
    <property type="match status" value="1"/>
</dbReference>
<dbReference type="NCBIfam" id="TIGR02532">
    <property type="entry name" value="IV_pilin_GFxxxE"/>
    <property type="match status" value="1"/>
</dbReference>
<accession>A0A4V5NVN4</accession>
<evidence type="ECO:0000313" key="3">
    <source>
        <dbReference type="Proteomes" id="UP000305674"/>
    </source>
</evidence>
<name>A0A4V5NVN4_9GAMM</name>
<evidence type="ECO:0000256" key="1">
    <source>
        <dbReference type="SAM" id="Phobius"/>
    </source>
</evidence>
<sequence>MKAQRGFTLIELVIVIIVLGILAVTAAPKFIDLQTDARTATLNGAKGSLQGANALVYAKAAVNGVEGDDCTGVTTGGCNAVNEDISVLPIYGAVPATETAVKAVAELDGAEWTFTEGADANAGKLYVTPKNVTAKPTATDADDDACQLIYTQASQDATTKVVTPASYIVVKGGC</sequence>
<protein>
    <submittedName>
        <fullName evidence="2">Prepilin-type N-terminal cleavage/methylation domain-containing protein</fullName>
    </submittedName>
</protein>
<dbReference type="Gene3D" id="3.30.700.10">
    <property type="entry name" value="Glycoprotein, Type 4 Pilin"/>
    <property type="match status" value="1"/>
</dbReference>
<keyword evidence="3" id="KW-1185">Reference proteome</keyword>
<keyword evidence="1" id="KW-0812">Transmembrane</keyword>
<dbReference type="OrthoDB" id="6265993at2"/>
<dbReference type="Proteomes" id="UP000305674">
    <property type="component" value="Unassembled WGS sequence"/>
</dbReference>
<dbReference type="AlphaFoldDB" id="A0A4V5NVN4"/>
<keyword evidence="1" id="KW-0472">Membrane</keyword>
<reference evidence="2 3" key="1">
    <citation type="submission" date="2019-04" db="EMBL/GenBank/DDBJ databases">
        <authorList>
            <person name="Hwang J.C."/>
        </authorList>
    </citation>
    <scope>NUCLEOTIDE SEQUENCE [LARGE SCALE GENOMIC DNA]</scope>
    <source>
        <strain evidence="2 3">IMCC35001</strain>
    </source>
</reference>
<dbReference type="InterPro" id="IPR012902">
    <property type="entry name" value="N_methyl_site"/>
</dbReference>
<proteinExistence type="predicted"/>